<organism evidence="2 3">
    <name type="scientific">Populus euphratica</name>
    <name type="common">Euphrates poplar</name>
    <dbReference type="NCBI Taxonomy" id="75702"/>
    <lineage>
        <taxon>Eukaryota</taxon>
        <taxon>Viridiplantae</taxon>
        <taxon>Streptophyta</taxon>
        <taxon>Embryophyta</taxon>
        <taxon>Tracheophyta</taxon>
        <taxon>Spermatophyta</taxon>
        <taxon>Magnoliopsida</taxon>
        <taxon>eudicotyledons</taxon>
        <taxon>Gunneridae</taxon>
        <taxon>Pentapetalae</taxon>
        <taxon>rosids</taxon>
        <taxon>fabids</taxon>
        <taxon>Malpighiales</taxon>
        <taxon>Salicaceae</taxon>
        <taxon>Saliceae</taxon>
        <taxon>Populus</taxon>
    </lineage>
</organism>
<evidence type="ECO:0000313" key="3">
    <source>
        <dbReference type="RefSeq" id="XP_011024780.1"/>
    </source>
</evidence>
<dbReference type="InterPro" id="IPR029033">
    <property type="entry name" value="His_PPase_superfam"/>
</dbReference>
<dbReference type="InterPro" id="IPR013078">
    <property type="entry name" value="His_Pase_superF_clade-1"/>
</dbReference>
<dbReference type="FunFam" id="3.40.50.1240:FF:000050">
    <property type="entry name" value="Fructose-2,6-bisphosphatase, putative"/>
    <property type="match status" value="1"/>
</dbReference>
<dbReference type="CDD" id="cd07067">
    <property type="entry name" value="HP_PGM_like"/>
    <property type="match status" value="1"/>
</dbReference>
<proteinExistence type="predicted"/>
<dbReference type="SUPFAM" id="SSF53254">
    <property type="entry name" value="Phosphoglycerate mutase-like"/>
    <property type="match status" value="1"/>
</dbReference>
<dbReference type="PIRSF" id="PIRSF036920">
    <property type="entry name" value="X4Y4"/>
    <property type="match status" value="1"/>
</dbReference>
<evidence type="ECO:0000313" key="4">
    <source>
        <dbReference type="RefSeq" id="XP_011024781.1"/>
    </source>
</evidence>
<feature type="compositionally biased region" description="Polar residues" evidence="1">
    <location>
        <begin position="1"/>
        <end position="10"/>
    </location>
</feature>
<dbReference type="Gene3D" id="3.40.50.1240">
    <property type="entry name" value="Phosphoglycerate mutase-like"/>
    <property type="match status" value="2"/>
</dbReference>
<evidence type="ECO:0000313" key="2">
    <source>
        <dbReference type="Proteomes" id="UP000694918"/>
    </source>
</evidence>
<dbReference type="Pfam" id="PF00300">
    <property type="entry name" value="His_Phos_1"/>
    <property type="match status" value="1"/>
</dbReference>
<keyword evidence="2" id="KW-1185">Reference proteome</keyword>
<feature type="region of interest" description="Disordered" evidence="1">
    <location>
        <begin position="299"/>
        <end position="324"/>
    </location>
</feature>
<dbReference type="InterPro" id="IPR017070">
    <property type="entry name" value="UCP036920_PGAM-like_plant"/>
</dbReference>
<dbReference type="GeneID" id="105125836"/>
<name>A0AAJ6U7W9_POPEU</name>
<dbReference type="KEGG" id="peu:105125836"/>
<protein>
    <submittedName>
        <fullName evidence="3 4">Uncharacterized protein LOC105125836</fullName>
    </submittedName>
</protein>
<feature type="compositionally biased region" description="Basic residues" evidence="1">
    <location>
        <begin position="299"/>
        <end position="308"/>
    </location>
</feature>
<sequence length="409" mass="45596">MGSTQSTQATQDDDEEEEEEKDEDDAEEDLEQPNDRGIIENNKNLNNKVLQQEPEMLPCYASASPLSPQLSSLGTPKLGPSIKVWDPYNVLAPLPPPPPPPFPTDDEVGVLEVVLISHGECELDLRPDLVGGRCHVAELTPKGQRQARALAVFFNSQRVSFHSVYSSPLNRARSMAVSVCQEMNFAEEQIRPADALMEMSMGLWEGCSRSEIYTPEVQSLLENFQPDFCAPSGESLRQVEFRMVQFLNGTVLGLPEKLRSGLLMHHQTESQGFSHDRDGPLLPLPSHWDILHRHRQGLTRKKSGKSRLQHVTSTGSHEGEDEVSLREPSHQHLLPDLNNWNSSSAVSSCVGVFTHSIPIKCLLTGLLGCSPVMMHKICIEDSSVTVLQHSWKTGWQIKRLNDTAHLRLL</sequence>
<dbReference type="PANTHER" id="PTHR47927">
    <property type="entry name" value="PUTATIVE-RELATED"/>
    <property type="match status" value="1"/>
</dbReference>
<dbReference type="SMART" id="SM00855">
    <property type="entry name" value="PGAM"/>
    <property type="match status" value="1"/>
</dbReference>
<gene>
    <name evidence="3 4" type="primary">LOC105125836</name>
</gene>
<accession>A0AAJ6U7W9</accession>
<reference evidence="3 4" key="1">
    <citation type="submission" date="2025-04" db="UniProtKB">
        <authorList>
            <consortium name="RefSeq"/>
        </authorList>
    </citation>
    <scope>IDENTIFICATION</scope>
</reference>
<feature type="compositionally biased region" description="Acidic residues" evidence="1">
    <location>
        <begin position="11"/>
        <end position="32"/>
    </location>
</feature>
<feature type="region of interest" description="Disordered" evidence="1">
    <location>
        <begin position="1"/>
        <end position="50"/>
    </location>
</feature>
<dbReference type="PANTHER" id="PTHR47927:SF2">
    <property type="entry name" value="PHOSPHOGLYCERATE MUTASE FAMILY PROTEIN"/>
    <property type="match status" value="1"/>
</dbReference>
<feature type="compositionally biased region" description="Low complexity" evidence="1">
    <location>
        <begin position="39"/>
        <end position="50"/>
    </location>
</feature>
<dbReference type="AlphaFoldDB" id="A0AAJ6U7W9"/>
<dbReference type="RefSeq" id="XP_011024780.1">
    <property type="nucleotide sequence ID" value="XM_011026478.1"/>
</dbReference>
<dbReference type="Proteomes" id="UP000694918">
    <property type="component" value="Unplaced"/>
</dbReference>
<dbReference type="RefSeq" id="XP_011024781.1">
    <property type="nucleotide sequence ID" value="XM_011026479.1"/>
</dbReference>
<evidence type="ECO:0000256" key="1">
    <source>
        <dbReference type="SAM" id="MobiDB-lite"/>
    </source>
</evidence>